<dbReference type="SMART" id="SM00233">
    <property type="entry name" value="PH"/>
    <property type="match status" value="1"/>
</dbReference>
<evidence type="ECO:0000256" key="1">
    <source>
        <dbReference type="ARBA" id="ARBA00029462"/>
    </source>
</evidence>
<dbReference type="SUPFAM" id="SSF50729">
    <property type="entry name" value="PH domain-like"/>
    <property type="match status" value="1"/>
</dbReference>
<dbReference type="InterPro" id="IPR011993">
    <property type="entry name" value="PH-like_dom_sf"/>
</dbReference>
<name>A0ABQ7SFF0_PHRPL</name>
<evidence type="ECO:0000313" key="5">
    <source>
        <dbReference type="Proteomes" id="UP000826234"/>
    </source>
</evidence>
<dbReference type="PANTHER" id="PTHR45960">
    <property type="entry name" value="GRB2-ASSOCIATED-BINDING PROTEIN"/>
    <property type="match status" value="1"/>
</dbReference>
<feature type="domain" description="PH" evidence="3">
    <location>
        <begin position="1"/>
        <end position="92"/>
    </location>
</feature>
<dbReference type="Gene3D" id="2.30.29.30">
    <property type="entry name" value="Pleckstrin-homology domain (PH domain)/Phosphotyrosine-binding domain (PTB)"/>
    <property type="match status" value="1"/>
</dbReference>
<feature type="compositionally biased region" description="Basic and acidic residues" evidence="2">
    <location>
        <begin position="677"/>
        <end position="689"/>
    </location>
</feature>
<feature type="non-terminal residue" evidence="4">
    <location>
        <position position="1"/>
    </location>
</feature>
<feature type="compositionally biased region" description="Low complexity" evidence="2">
    <location>
        <begin position="645"/>
        <end position="656"/>
    </location>
</feature>
<dbReference type="PANTHER" id="PTHR45960:SF5">
    <property type="entry name" value="GRB2-ASSOCIATED-BINDING PROTEIN 1"/>
    <property type="match status" value="1"/>
</dbReference>
<feature type="region of interest" description="Disordered" evidence="2">
    <location>
        <begin position="123"/>
        <end position="182"/>
    </location>
</feature>
<dbReference type="InterPro" id="IPR001849">
    <property type="entry name" value="PH_domain"/>
</dbReference>
<feature type="compositionally biased region" description="Polar residues" evidence="2">
    <location>
        <begin position="690"/>
        <end position="699"/>
    </location>
</feature>
<feature type="region of interest" description="Disordered" evidence="2">
    <location>
        <begin position="675"/>
        <end position="699"/>
    </location>
</feature>
<dbReference type="Proteomes" id="UP000826234">
    <property type="component" value="Unassembled WGS sequence"/>
</dbReference>
<dbReference type="EMBL" id="JAIPUX010005290">
    <property type="protein sequence ID" value="KAH0616007.1"/>
    <property type="molecule type" value="Genomic_DNA"/>
</dbReference>
<evidence type="ECO:0000259" key="3">
    <source>
        <dbReference type="PROSITE" id="PS50003"/>
    </source>
</evidence>
<feature type="compositionally biased region" description="Low complexity" evidence="2">
    <location>
        <begin position="319"/>
        <end position="330"/>
    </location>
</feature>
<dbReference type="InterPro" id="IPR046355">
    <property type="entry name" value="Gab1-4-like"/>
</dbReference>
<comment type="similarity">
    <text evidence="1">Belongs to the GAB family.</text>
</comment>
<organism evidence="4 5">
    <name type="scientific">Phrynosoma platyrhinos</name>
    <name type="common">Desert horned lizard</name>
    <dbReference type="NCBI Taxonomy" id="52577"/>
    <lineage>
        <taxon>Eukaryota</taxon>
        <taxon>Metazoa</taxon>
        <taxon>Chordata</taxon>
        <taxon>Craniata</taxon>
        <taxon>Vertebrata</taxon>
        <taxon>Euteleostomi</taxon>
        <taxon>Lepidosauria</taxon>
        <taxon>Squamata</taxon>
        <taxon>Bifurcata</taxon>
        <taxon>Unidentata</taxon>
        <taxon>Episquamata</taxon>
        <taxon>Toxicofera</taxon>
        <taxon>Iguania</taxon>
        <taxon>Phrynosomatidae</taxon>
        <taxon>Phrynosomatinae</taxon>
        <taxon>Phrynosoma</taxon>
    </lineage>
</organism>
<reference evidence="4 5" key="1">
    <citation type="journal article" date="2022" name="Gigascience">
        <title>A chromosome-level genome assembly and annotation of the desert horned lizard, Phrynosoma platyrhinos, provides insight into chromosomal rearrangements among reptiles.</title>
        <authorList>
            <person name="Koochekian N."/>
            <person name="Ascanio A."/>
            <person name="Farleigh K."/>
            <person name="Card D.C."/>
            <person name="Schield D.R."/>
            <person name="Castoe T.A."/>
            <person name="Jezkova T."/>
        </authorList>
    </citation>
    <scope>NUCLEOTIDE SEQUENCE [LARGE SCALE GENOMIC DNA]</scope>
    <source>
        <strain evidence="4">NK-2021</strain>
    </source>
</reference>
<keyword evidence="5" id="KW-1185">Reference proteome</keyword>
<gene>
    <name evidence="4" type="ORF">JD844_026749</name>
</gene>
<evidence type="ECO:0000256" key="2">
    <source>
        <dbReference type="SAM" id="MobiDB-lite"/>
    </source>
</evidence>
<dbReference type="Pfam" id="PF00169">
    <property type="entry name" value="PH"/>
    <property type="match status" value="1"/>
</dbReference>
<comment type="caution">
    <text evidence="4">The sequence shown here is derived from an EMBL/GenBank/DDBJ whole genome shotgun (WGS) entry which is preliminary data.</text>
</comment>
<feature type="compositionally biased region" description="Polar residues" evidence="2">
    <location>
        <begin position="164"/>
        <end position="182"/>
    </location>
</feature>
<accession>A0ABQ7SFF0</accession>
<dbReference type="PROSITE" id="PS50003">
    <property type="entry name" value="PH_DOMAIN"/>
    <property type="match status" value="1"/>
</dbReference>
<feature type="region of interest" description="Disordered" evidence="2">
    <location>
        <begin position="291"/>
        <end position="339"/>
    </location>
</feature>
<feature type="region of interest" description="Disordered" evidence="2">
    <location>
        <begin position="224"/>
        <end position="244"/>
    </location>
</feature>
<feature type="region of interest" description="Disordered" evidence="2">
    <location>
        <begin position="602"/>
        <end position="663"/>
    </location>
</feature>
<proteinExistence type="inferred from homology"/>
<feature type="region of interest" description="Disordered" evidence="2">
    <location>
        <begin position="456"/>
        <end position="487"/>
    </location>
</feature>
<sequence length="699" mass="77699">AWKRRWFVLRSGRLTGDPDVLEYYKNDHAKKPIRIIDLNLCQQVDAGLTFNKKEFENSYIFDINTIDRVFYLVADSEEEMNKWVRCICDICGFNPTEEDAVKPPGSSLPAATELPLAVNTSLTSVQPEPSLPPPYQLINIPPVESASSQEDPQDYLSEADAAKTASSETDCNDNVPSHKTSVQSLNKHTVNGFFQQSSVYDSPPPRAASVSVDGSLYNLPRSYSQDVLPKASPSATDTDGEQHVFSAPSNTSSLDAQMRHFSISYDIPPTPGSTYQIPRTFPEGSLAHSSKLETIPDVPPPRPPKPHYSSDRSPVEACSISRTSSDTDSSYCIPTGNMPPSRSNTISTMDFNVFRRDIGSQDCYFVPRTFANDRSSSLEGFHNHFKNKSLLTVGSVSSEELEENYVPMNPNSPPRQHSSSFTEPIQEVTNYVPMTPGTFDFSLFGMQVPPPAHMGFRSSPKTPPRRPVPVAECEPPPVDRNLKPDRKGEEKVVTALSVCEISSGEEFVEEYEQFTSQSPKILRPKPHGLERTDSQTIGEFTTRRKGKNFGHDPCMELNLMYDNIIVRRAQNLEYVAIKPAPLEIKPLPEWDELPAPVRSPITRTFTRDSSRFPLSPRPDSVHSTTSSSDSHDSEENYVPMNPNQSSDDPSSGSGSSVADERVDYVVVDQQKTLALKSTREAWTDGRQSTESETLIKSVK</sequence>
<protein>
    <recommendedName>
        <fullName evidence="3">PH domain-containing protein</fullName>
    </recommendedName>
</protein>
<evidence type="ECO:0000313" key="4">
    <source>
        <dbReference type="EMBL" id="KAH0616007.1"/>
    </source>
</evidence>